<dbReference type="InterPro" id="IPR004173">
    <property type="entry name" value="3H_domain"/>
</dbReference>
<evidence type="ECO:0000259" key="1">
    <source>
        <dbReference type="Pfam" id="PF02829"/>
    </source>
</evidence>
<dbReference type="InterPro" id="IPR013196">
    <property type="entry name" value="HTH_11"/>
</dbReference>
<dbReference type="Pfam" id="PF02829">
    <property type="entry name" value="3H"/>
    <property type="match status" value="1"/>
</dbReference>
<accession>A0ABU3P038</accession>
<dbReference type="InterPro" id="IPR035922">
    <property type="entry name" value="3H_dom_sf"/>
</dbReference>
<dbReference type="InterPro" id="IPR036390">
    <property type="entry name" value="WH_DNA-bd_sf"/>
</dbReference>
<feature type="domain" description="Helix-turn-helix type 11" evidence="2">
    <location>
        <begin position="6"/>
        <end position="58"/>
    </location>
</feature>
<organism evidence="3 4">
    <name type="scientific">Anaeroselena agilis</name>
    <dbReference type="NCBI Taxonomy" id="3063788"/>
    <lineage>
        <taxon>Bacteria</taxon>
        <taxon>Bacillati</taxon>
        <taxon>Bacillota</taxon>
        <taxon>Negativicutes</taxon>
        <taxon>Acetonemataceae</taxon>
        <taxon>Anaeroselena</taxon>
    </lineage>
</organism>
<dbReference type="SUPFAM" id="SSF46785">
    <property type="entry name" value="Winged helix' DNA-binding domain"/>
    <property type="match status" value="1"/>
</dbReference>
<feature type="domain" description="3H" evidence="1">
    <location>
        <begin position="73"/>
        <end position="169"/>
    </location>
</feature>
<dbReference type="InterPro" id="IPR026043">
    <property type="entry name" value="NadR"/>
</dbReference>
<keyword evidence="4" id="KW-1185">Reference proteome</keyword>
<dbReference type="Proteomes" id="UP001254848">
    <property type="component" value="Unassembled WGS sequence"/>
</dbReference>
<protein>
    <submittedName>
        <fullName evidence="3">Transcription repressor NadR</fullName>
    </submittedName>
</protein>
<dbReference type="PIRSF" id="PIRSF037847">
    <property type="entry name" value="NiaR"/>
    <property type="match status" value="1"/>
</dbReference>
<dbReference type="PANTHER" id="PTHR40068">
    <property type="entry name" value="TRANSCRIPTION REPRESSOR NIAR-RELATED"/>
    <property type="match status" value="1"/>
</dbReference>
<dbReference type="PANTHER" id="PTHR40068:SF1">
    <property type="entry name" value="TRANSCRIPTION REPRESSOR NIAR-RELATED"/>
    <property type="match status" value="1"/>
</dbReference>
<dbReference type="InterPro" id="IPR036388">
    <property type="entry name" value="WH-like_DNA-bd_sf"/>
</dbReference>
<dbReference type="EMBL" id="JAUOZS010000001">
    <property type="protein sequence ID" value="MDT8902409.1"/>
    <property type="molecule type" value="Genomic_DNA"/>
</dbReference>
<comment type="caution">
    <text evidence="3">The sequence shown here is derived from an EMBL/GenBank/DDBJ whole genome shotgun (WGS) entry which is preliminary data.</text>
</comment>
<evidence type="ECO:0000259" key="2">
    <source>
        <dbReference type="Pfam" id="PF08279"/>
    </source>
</evidence>
<sequence>MDARERRNRLIDKLHKTGEPVTGTALAQELGVSRQVIVGDIAILRAAGAEIYATPQGYLLPAAKPPAAATAKIACQHGWDKLADELAIIIDNGGKVLDVIVEHPVYGELKANLMLASRHDLTDFLRSLKNSGAEPLSAITGGVHLHTVEAPSPEVLARIERELERENILYK</sequence>
<gene>
    <name evidence="3" type="ORF">Q4T40_14260</name>
</gene>
<reference evidence="3 4" key="1">
    <citation type="submission" date="2023-07" db="EMBL/GenBank/DDBJ databases">
        <title>The novel representative of Negativicutes class, Anaeroselena agilis gen. nov. sp. nov.</title>
        <authorList>
            <person name="Prokofeva M.I."/>
            <person name="Elcheninov A.G."/>
            <person name="Klyukina A."/>
            <person name="Kublanov I.V."/>
            <person name="Frolov E.N."/>
            <person name="Podosokorskaya O.A."/>
        </authorList>
    </citation>
    <scope>NUCLEOTIDE SEQUENCE [LARGE SCALE GENOMIC DNA]</scope>
    <source>
        <strain evidence="3 4">4137-cl</strain>
    </source>
</reference>
<name>A0ABU3P038_9FIRM</name>
<dbReference type="Gene3D" id="1.10.10.10">
    <property type="entry name" value="Winged helix-like DNA-binding domain superfamily/Winged helix DNA-binding domain"/>
    <property type="match status" value="1"/>
</dbReference>
<evidence type="ECO:0000313" key="4">
    <source>
        <dbReference type="Proteomes" id="UP001254848"/>
    </source>
</evidence>
<dbReference type="RefSeq" id="WP_413780891.1">
    <property type="nucleotide sequence ID" value="NZ_JAUOZS010000001.1"/>
</dbReference>
<dbReference type="SUPFAM" id="SSF75500">
    <property type="entry name" value="Putative transcriptional regulator TM1602, C-terminal domain"/>
    <property type="match status" value="1"/>
</dbReference>
<evidence type="ECO:0000313" key="3">
    <source>
        <dbReference type="EMBL" id="MDT8902409.1"/>
    </source>
</evidence>
<proteinExistence type="predicted"/>
<dbReference type="Pfam" id="PF08279">
    <property type="entry name" value="HTH_11"/>
    <property type="match status" value="1"/>
</dbReference>
<dbReference type="Gene3D" id="3.30.1340.20">
    <property type="entry name" value="3H domain"/>
    <property type="match status" value="1"/>
</dbReference>